<dbReference type="RefSeq" id="WP_378261120.1">
    <property type="nucleotide sequence ID" value="NZ_JBHUKR010000004.1"/>
</dbReference>
<dbReference type="EMBL" id="JBHUKR010000004">
    <property type="protein sequence ID" value="MFD2415379.1"/>
    <property type="molecule type" value="Genomic_DNA"/>
</dbReference>
<proteinExistence type="predicted"/>
<gene>
    <name evidence="2" type="ORF">ACFSXZ_03455</name>
</gene>
<evidence type="ECO:0000313" key="2">
    <source>
        <dbReference type="EMBL" id="MFD2415379.1"/>
    </source>
</evidence>
<dbReference type="Proteomes" id="UP001597417">
    <property type="component" value="Unassembled WGS sequence"/>
</dbReference>
<organism evidence="2 3">
    <name type="scientific">Amycolatopsis pigmentata</name>
    <dbReference type="NCBI Taxonomy" id="450801"/>
    <lineage>
        <taxon>Bacteria</taxon>
        <taxon>Bacillati</taxon>
        <taxon>Actinomycetota</taxon>
        <taxon>Actinomycetes</taxon>
        <taxon>Pseudonocardiales</taxon>
        <taxon>Pseudonocardiaceae</taxon>
        <taxon>Amycolatopsis</taxon>
    </lineage>
</organism>
<keyword evidence="3" id="KW-1185">Reference proteome</keyword>
<protein>
    <submittedName>
        <fullName evidence="2">Uncharacterized protein</fullName>
    </submittedName>
</protein>
<feature type="compositionally biased region" description="Polar residues" evidence="1">
    <location>
        <begin position="81"/>
        <end position="91"/>
    </location>
</feature>
<accession>A0ABW5FME2</accession>
<comment type="caution">
    <text evidence="2">The sequence shown here is derived from an EMBL/GenBank/DDBJ whole genome shotgun (WGS) entry which is preliminary data.</text>
</comment>
<feature type="region of interest" description="Disordered" evidence="1">
    <location>
        <begin position="68"/>
        <end position="91"/>
    </location>
</feature>
<feature type="compositionally biased region" description="Low complexity" evidence="1">
    <location>
        <begin position="68"/>
        <end position="78"/>
    </location>
</feature>
<evidence type="ECO:0000256" key="1">
    <source>
        <dbReference type="SAM" id="MobiDB-lite"/>
    </source>
</evidence>
<evidence type="ECO:0000313" key="3">
    <source>
        <dbReference type="Proteomes" id="UP001597417"/>
    </source>
</evidence>
<name>A0ABW5FME2_9PSEU</name>
<sequence length="91" mass="9011">MPSPTDHMTDVGVAVALTETPGTDAAAETGSHALDTHSHVGRFTNCSAAGLDAILGGGNRNWLRASAASSAGEISGASPECCSSGTHFGAR</sequence>
<reference evidence="3" key="1">
    <citation type="journal article" date="2019" name="Int. J. Syst. Evol. Microbiol.">
        <title>The Global Catalogue of Microorganisms (GCM) 10K type strain sequencing project: providing services to taxonomists for standard genome sequencing and annotation.</title>
        <authorList>
            <consortium name="The Broad Institute Genomics Platform"/>
            <consortium name="The Broad Institute Genome Sequencing Center for Infectious Disease"/>
            <person name="Wu L."/>
            <person name="Ma J."/>
        </authorList>
    </citation>
    <scope>NUCLEOTIDE SEQUENCE [LARGE SCALE GENOMIC DNA]</scope>
    <source>
        <strain evidence="3">CGMCC 4.7645</strain>
    </source>
</reference>